<reference evidence="3" key="1">
    <citation type="submission" date="2016-06" db="UniProtKB">
        <authorList>
            <consortium name="WormBaseParasite"/>
        </authorList>
    </citation>
    <scope>IDENTIFICATION</scope>
</reference>
<dbReference type="Proteomes" id="UP000275846">
    <property type="component" value="Unassembled WGS sequence"/>
</dbReference>
<evidence type="ECO:0000313" key="2">
    <source>
        <dbReference type="Proteomes" id="UP000275846"/>
    </source>
</evidence>
<sequence>MATRVVALSKKNLSPATPTNFFAGLETIQLTSALLEHRDDATVIMNKVDYVNKANAIFSDKEAYAILAEVMTKKQAAAIKKKVTELTRLKFISPDDSKCMTLSDPRIIHAHGLSKVPKTYVPLRTIVSFI</sequence>
<dbReference type="EMBL" id="UYSU01032218">
    <property type="protein sequence ID" value="VDL88678.1"/>
    <property type="molecule type" value="Genomic_DNA"/>
</dbReference>
<protein>
    <submittedName>
        <fullName evidence="1 3">Uncharacterized protein</fullName>
    </submittedName>
</protein>
<evidence type="ECO:0000313" key="1">
    <source>
        <dbReference type="EMBL" id="VDL88678.1"/>
    </source>
</evidence>
<accession>A0A183SDJ5</accession>
<name>A0A183SDJ5_SCHSO</name>
<dbReference type="OrthoDB" id="10029313at2759"/>
<proteinExistence type="predicted"/>
<reference evidence="1 2" key="2">
    <citation type="submission" date="2018-11" db="EMBL/GenBank/DDBJ databases">
        <authorList>
            <consortium name="Pathogen Informatics"/>
        </authorList>
    </citation>
    <scope>NUCLEOTIDE SEQUENCE [LARGE SCALE GENOMIC DNA]</scope>
    <source>
        <strain evidence="1 2">NST_G2</strain>
    </source>
</reference>
<keyword evidence="2" id="KW-1185">Reference proteome</keyword>
<gene>
    <name evidence="1" type="ORF">SSLN_LOCUS2293</name>
</gene>
<evidence type="ECO:0000313" key="3">
    <source>
        <dbReference type="WBParaSite" id="SSLN_0000236301-mRNA-1"/>
    </source>
</evidence>
<dbReference type="WBParaSite" id="SSLN_0000236301-mRNA-1">
    <property type="protein sequence ID" value="SSLN_0000236301-mRNA-1"/>
    <property type="gene ID" value="SSLN_0000236301"/>
</dbReference>
<dbReference type="AlphaFoldDB" id="A0A183SDJ5"/>
<organism evidence="3">
    <name type="scientific">Schistocephalus solidus</name>
    <name type="common">Tapeworm</name>
    <dbReference type="NCBI Taxonomy" id="70667"/>
    <lineage>
        <taxon>Eukaryota</taxon>
        <taxon>Metazoa</taxon>
        <taxon>Spiralia</taxon>
        <taxon>Lophotrochozoa</taxon>
        <taxon>Platyhelminthes</taxon>
        <taxon>Cestoda</taxon>
        <taxon>Eucestoda</taxon>
        <taxon>Diphyllobothriidea</taxon>
        <taxon>Diphyllobothriidae</taxon>
        <taxon>Schistocephalus</taxon>
    </lineage>
</organism>